<feature type="transmembrane region" description="Helical" evidence="1">
    <location>
        <begin position="329"/>
        <end position="352"/>
    </location>
</feature>
<dbReference type="InterPro" id="IPR052384">
    <property type="entry name" value="TMTC_O-mannosyltransferase"/>
</dbReference>
<keyword evidence="1" id="KW-1133">Transmembrane helix</keyword>
<comment type="caution">
    <text evidence="2">The sequence shown here is derived from an EMBL/GenBank/DDBJ whole genome shotgun (WGS) entry which is preliminary data.</text>
</comment>
<evidence type="ECO:0000256" key="1">
    <source>
        <dbReference type="SAM" id="Phobius"/>
    </source>
</evidence>
<sequence length="673" mass="76552">MFVMKDAVHRVMRPSPRMAWVLFFLVVVIALFALQFASLHGQFLSDDYDWVRNARIRVEAHDWFDSFKTSTGGNFYRPLVAFGFEFDYAIWGYNTLGYHLHQLLFHIALVMGVAMLLWQIFKEKKIAFAIAFLFAIYPAQHEVITWIAGRPDLYAATFAIFSLAFFTYFLRSKKWWQYMLCCLFALLAFLSKEIAFVLPALAALIVPFIVNWNKRKAIAVALLFIIPLAVFLGIVLISRNTILHDPIGGYLVGGEKRGLNIQKSYMSRIFTSFIYVVNWNYAISIFGSIAKQGYSLLEKFLLHWKLMFLGASALVALMLGNIRNRKQISLLVIGCVWAVIAYIPVLGLNAYIANDLAASRLLFFSSIGYVMIWFAILWPFQGRSAWAITRTALFSLIGLLFVGLWIFNYIPWSKASNNVQIVKQSLANNTETLLEGDPNFVYVGRVPGLFYGAYEFYGVHSVRESVYEITRNPDIETFLIGNRPFAESPFCKPDNTARIAIIKWDADKKEFMSTTGPLIEKIDSAQQSTADTLKWDFTNSDVASQWTSRGIKMTQQSDGLRLEISKGNSYIESPKFPELFLGSIRSVTVKFKIIQTTEDFGGRQLTLSWPVNDEYSNGNAITKAYKETINVVSKIQTCQYPNWTLTDHVNQFRILPMTSGTVVLQSITFSGSK</sequence>
<gene>
    <name evidence="2" type="ORF">COT25_04365</name>
</gene>
<dbReference type="Proteomes" id="UP000228711">
    <property type="component" value="Unassembled WGS sequence"/>
</dbReference>
<evidence type="ECO:0000313" key="3">
    <source>
        <dbReference type="Proteomes" id="UP000228711"/>
    </source>
</evidence>
<keyword evidence="1" id="KW-0812">Transmembrane</keyword>
<feature type="transmembrane region" description="Helical" evidence="1">
    <location>
        <begin position="182"/>
        <end position="210"/>
    </location>
</feature>
<feature type="transmembrane region" description="Helical" evidence="1">
    <location>
        <begin position="392"/>
        <end position="412"/>
    </location>
</feature>
<dbReference type="AlphaFoldDB" id="A0A2H0YRT6"/>
<accession>A0A2H0YRT6</accession>
<dbReference type="EMBL" id="PEXV01000140">
    <property type="protein sequence ID" value="PIS41207.1"/>
    <property type="molecule type" value="Genomic_DNA"/>
</dbReference>
<feature type="transmembrane region" description="Helical" evidence="1">
    <location>
        <begin position="216"/>
        <end position="237"/>
    </location>
</feature>
<feature type="transmembrane region" description="Helical" evidence="1">
    <location>
        <begin position="269"/>
        <end position="290"/>
    </location>
</feature>
<feature type="transmembrane region" description="Helical" evidence="1">
    <location>
        <begin position="153"/>
        <end position="170"/>
    </location>
</feature>
<evidence type="ECO:0008006" key="4">
    <source>
        <dbReference type="Google" id="ProtNLM"/>
    </source>
</evidence>
<feature type="transmembrane region" description="Helical" evidence="1">
    <location>
        <begin position="103"/>
        <end position="121"/>
    </location>
</feature>
<protein>
    <recommendedName>
        <fullName evidence="4">Glycosyltransferase RgtA/B/C/D-like domain-containing protein</fullName>
    </recommendedName>
</protein>
<reference evidence="3" key="1">
    <citation type="submission" date="2017-09" db="EMBL/GenBank/DDBJ databases">
        <title>Depth-based differentiation of microbial function through sediment-hosted aquifers and enrichment of novel symbionts in the deep terrestrial subsurface.</title>
        <authorList>
            <person name="Probst A.J."/>
            <person name="Ladd B."/>
            <person name="Jarett J.K."/>
            <person name="Geller-Mcgrath D.E."/>
            <person name="Sieber C.M.K."/>
            <person name="Emerson J.B."/>
            <person name="Anantharaman K."/>
            <person name="Thomas B.C."/>
            <person name="Malmstrom R."/>
            <person name="Stieglmeier M."/>
            <person name="Klingl A."/>
            <person name="Woyke T."/>
            <person name="Ryan C.M."/>
            <person name="Banfield J.F."/>
        </authorList>
    </citation>
    <scope>NUCLEOTIDE SEQUENCE [LARGE SCALE GENOMIC DNA]</scope>
</reference>
<dbReference type="PANTHER" id="PTHR44216">
    <property type="entry name" value="PROTEIN O-MANNOSYL-TRANSFERASE TMTC2"/>
    <property type="match status" value="1"/>
</dbReference>
<feature type="transmembrane region" description="Helical" evidence="1">
    <location>
        <begin position="302"/>
        <end position="322"/>
    </location>
</feature>
<name>A0A2H0YRT6_9BACT</name>
<evidence type="ECO:0000313" key="2">
    <source>
        <dbReference type="EMBL" id="PIS41207.1"/>
    </source>
</evidence>
<keyword evidence="1" id="KW-0472">Membrane</keyword>
<feature type="transmembrane region" description="Helical" evidence="1">
    <location>
        <begin position="128"/>
        <end position="147"/>
    </location>
</feature>
<proteinExistence type="predicted"/>
<dbReference type="PANTHER" id="PTHR44216:SF3">
    <property type="entry name" value="PROTEIN O-MANNOSYL-TRANSFERASE TMTC2"/>
    <property type="match status" value="1"/>
</dbReference>
<feature type="transmembrane region" description="Helical" evidence="1">
    <location>
        <begin position="358"/>
        <end position="380"/>
    </location>
</feature>
<organism evidence="2 3">
    <name type="scientific">Candidatus Kerfeldbacteria bacterium CG08_land_8_20_14_0_20_42_7</name>
    <dbReference type="NCBI Taxonomy" id="2014245"/>
    <lineage>
        <taxon>Bacteria</taxon>
        <taxon>Candidatus Kerfeldiibacteriota</taxon>
    </lineage>
</organism>